<name>A0A944GUS1_9HYPH</name>
<dbReference type="SUPFAM" id="SSF48452">
    <property type="entry name" value="TPR-like"/>
    <property type="match status" value="1"/>
</dbReference>
<accession>A0A944GUS1</accession>
<evidence type="ECO:0000313" key="1">
    <source>
        <dbReference type="EMBL" id="MBD8877377.1"/>
    </source>
</evidence>
<dbReference type="InterPro" id="IPR010323">
    <property type="entry name" value="DUF924"/>
</dbReference>
<dbReference type="EMBL" id="JACYXJ010000005">
    <property type="protein sequence ID" value="MBD8877377.1"/>
    <property type="molecule type" value="Genomic_DNA"/>
</dbReference>
<reference evidence="2" key="3">
    <citation type="journal article" date="2021" name="Microorganisms">
        <title>Bacterial Dimethylsulfoniopropionate Biosynthesis in the East China Sea.</title>
        <authorList>
            <person name="Liu J."/>
            <person name="Zhang Y."/>
            <person name="Liu J."/>
            <person name="Zhong H."/>
            <person name="Williams B.T."/>
            <person name="Zheng Y."/>
            <person name="Curson A.R.J."/>
            <person name="Sun C."/>
            <person name="Sun H."/>
            <person name="Song D."/>
            <person name="Wagner Mackenzie B."/>
            <person name="Bermejo Martinez A."/>
            <person name="Todd J.D."/>
            <person name="Zhang X.H."/>
        </authorList>
    </citation>
    <scope>NUCLEOTIDE SEQUENCE</scope>
    <source>
        <strain evidence="2">AESS21</strain>
    </source>
</reference>
<protein>
    <submittedName>
        <fullName evidence="2">DUF924 domain-containing protein</fullName>
    </submittedName>
</protein>
<dbReference type="AlphaFoldDB" id="A0A944GUS1"/>
<dbReference type="RefSeq" id="WP_192109806.1">
    <property type="nucleotide sequence ID" value="NZ_JACYXJ010000005.1"/>
</dbReference>
<evidence type="ECO:0000313" key="3">
    <source>
        <dbReference type="Proteomes" id="UP000615687"/>
    </source>
</evidence>
<dbReference type="Proteomes" id="UP000615687">
    <property type="component" value="Unassembled WGS sequence"/>
</dbReference>
<gene>
    <name evidence="2" type="ORF">DYI23_17035</name>
    <name evidence="1" type="ORF">IG617_13855</name>
</gene>
<dbReference type="Gene3D" id="1.25.40.10">
    <property type="entry name" value="Tetratricopeptide repeat domain"/>
    <property type="match status" value="1"/>
</dbReference>
<evidence type="ECO:0000313" key="2">
    <source>
        <dbReference type="EMBL" id="MBS8261936.1"/>
    </source>
</evidence>
<reference evidence="2" key="1">
    <citation type="submission" date="2018-08" db="EMBL/GenBank/DDBJ databases">
        <authorList>
            <person name="Jin W."/>
            <person name="Wang H."/>
            <person name="Yang Y."/>
            <person name="Li M."/>
            <person name="Liu J."/>
        </authorList>
    </citation>
    <scope>NUCLEOTIDE SEQUENCE</scope>
    <source>
        <strain evidence="2">AESS21</strain>
    </source>
</reference>
<dbReference type="InterPro" id="IPR011990">
    <property type="entry name" value="TPR-like_helical_dom_sf"/>
</dbReference>
<dbReference type="Pfam" id="PF06041">
    <property type="entry name" value="DUF924"/>
    <property type="match status" value="1"/>
</dbReference>
<sequence length="187" mass="21333">MSLPHALPPITPIDVLEFWWQAGPKKWFARSDAFDAEIRSRFFEAIEAAKSGELELWSETPHGCLALIILLDQFSRNVYRDDPRAFESDGMALALAEKAVEAGFDKAFPKDVRVFFYLPFEHAEDIAAQEKSIDLTRPLGHEQFYLYALIHMDVIRRFGRFPHRNEVLGRVSTPEELAYLADGGFSA</sequence>
<dbReference type="EMBL" id="QTKU01000004">
    <property type="protein sequence ID" value="MBS8261936.1"/>
    <property type="molecule type" value="Genomic_DNA"/>
</dbReference>
<organism evidence="2 4">
    <name type="scientific">Roseibium polysiphoniae</name>
    <dbReference type="NCBI Taxonomy" id="2571221"/>
    <lineage>
        <taxon>Bacteria</taxon>
        <taxon>Pseudomonadati</taxon>
        <taxon>Pseudomonadota</taxon>
        <taxon>Alphaproteobacteria</taxon>
        <taxon>Hyphomicrobiales</taxon>
        <taxon>Stappiaceae</taxon>
        <taxon>Roseibium</taxon>
    </lineage>
</organism>
<reference evidence="1 3" key="2">
    <citation type="submission" date="2020-09" db="EMBL/GenBank/DDBJ databases">
        <title>The genome sequence of type strain Labrenzia polysiphoniae KACC 19711.</title>
        <authorList>
            <person name="Liu Y."/>
        </authorList>
    </citation>
    <scope>NUCLEOTIDE SEQUENCE [LARGE SCALE GENOMIC DNA]</scope>
    <source>
        <strain evidence="1 3">KACC 19711</strain>
    </source>
</reference>
<dbReference type="Gene3D" id="1.20.58.320">
    <property type="entry name" value="TPR-like"/>
    <property type="match status" value="1"/>
</dbReference>
<evidence type="ECO:0000313" key="4">
    <source>
        <dbReference type="Proteomes" id="UP000705379"/>
    </source>
</evidence>
<comment type="caution">
    <text evidence="2">The sequence shown here is derived from an EMBL/GenBank/DDBJ whole genome shotgun (WGS) entry which is preliminary data.</text>
</comment>
<proteinExistence type="predicted"/>
<keyword evidence="3" id="KW-1185">Reference proteome</keyword>
<dbReference type="Proteomes" id="UP000705379">
    <property type="component" value="Unassembled WGS sequence"/>
</dbReference>